<dbReference type="EMBL" id="JARJLG010000022">
    <property type="protein sequence ID" value="KAJ7771059.1"/>
    <property type="molecule type" value="Genomic_DNA"/>
</dbReference>
<dbReference type="PANTHER" id="PTHR15735:SF20">
    <property type="entry name" value="HIGH OSMOLARITY SIGNALING PROTEIN SHO1"/>
    <property type="match status" value="1"/>
</dbReference>
<dbReference type="PANTHER" id="PTHR15735">
    <property type="entry name" value="FCH AND DOUBLE SH3 DOMAINS PROTEIN"/>
    <property type="match status" value="1"/>
</dbReference>
<organism evidence="4 5">
    <name type="scientific">Mycena maculata</name>
    <dbReference type="NCBI Taxonomy" id="230809"/>
    <lineage>
        <taxon>Eukaryota</taxon>
        <taxon>Fungi</taxon>
        <taxon>Dikarya</taxon>
        <taxon>Basidiomycota</taxon>
        <taxon>Agaricomycotina</taxon>
        <taxon>Agaricomycetes</taxon>
        <taxon>Agaricomycetidae</taxon>
        <taxon>Agaricales</taxon>
        <taxon>Marasmiineae</taxon>
        <taxon>Mycenaceae</taxon>
        <taxon>Mycena</taxon>
    </lineage>
</organism>
<protein>
    <recommendedName>
        <fullName evidence="3">SH3 domain-containing protein</fullName>
    </recommendedName>
</protein>
<keyword evidence="5" id="KW-1185">Reference proteome</keyword>
<dbReference type="Gene3D" id="2.30.30.40">
    <property type="entry name" value="SH3 Domains"/>
    <property type="match status" value="2"/>
</dbReference>
<evidence type="ECO:0000313" key="4">
    <source>
        <dbReference type="EMBL" id="KAJ7771059.1"/>
    </source>
</evidence>
<dbReference type="InterPro" id="IPR001452">
    <property type="entry name" value="SH3_domain"/>
</dbReference>
<dbReference type="PRINTS" id="PR00452">
    <property type="entry name" value="SH3DOMAIN"/>
</dbReference>
<feature type="domain" description="SH3" evidence="3">
    <location>
        <begin position="13"/>
        <end position="79"/>
    </location>
</feature>
<sequence>MYSSRDGTVPFEMRSTYCRALHEYTVSGDDPSELPFVKEEILDVNTLSMEGTWWEARKARKADGSVGIVPSNFLVDATLSPVVWGAVGAYQFQRSIPTSQTHTVLHAMNELSFKKDEVLDILLVARGDRWRARKQDGTVSNTPSGDHPDELSLTTGEILHVVELNHTGWWDARKSDGWTGIAPFNYLQILPNKSGA</sequence>
<dbReference type="GO" id="GO:0030833">
    <property type="term" value="P:regulation of actin filament polymerization"/>
    <property type="evidence" value="ECO:0007669"/>
    <property type="project" value="TreeGrafter"/>
</dbReference>
<proteinExistence type="predicted"/>
<reference evidence="4" key="1">
    <citation type="submission" date="2023-03" db="EMBL/GenBank/DDBJ databases">
        <title>Massive genome expansion in bonnet fungi (Mycena s.s.) driven by repeated elements and novel gene families across ecological guilds.</title>
        <authorList>
            <consortium name="Lawrence Berkeley National Laboratory"/>
            <person name="Harder C.B."/>
            <person name="Miyauchi S."/>
            <person name="Viragh M."/>
            <person name="Kuo A."/>
            <person name="Thoen E."/>
            <person name="Andreopoulos B."/>
            <person name="Lu D."/>
            <person name="Skrede I."/>
            <person name="Drula E."/>
            <person name="Henrissat B."/>
            <person name="Morin E."/>
            <person name="Kohler A."/>
            <person name="Barry K."/>
            <person name="LaButti K."/>
            <person name="Morin E."/>
            <person name="Salamov A."/>
            <person name="Lipzen A."/>
            <person name="Mereny Z."/>
            <person name="Hegedus B."/>
            <person name="Baldrian P."/>
            <person name="Stursova M."/>
            <person name="Weitz H."/>
            <person name="Taylor A."/>
            <person name="Grigoriev I.V."/>
            <person name="Nagy L.G."/>
            <person name="Martin F."/>
            <person name="Kauserud H."/>
        </authorList>
    </citation>
    <scope>NUCLEOTIDE SEQUENCE</scope>
    <source>
        <strain evidence="4">CBHHK188m</strain>
    </source>
</reference>
<dbReference type="PROSITE" id="PS50002">
    <property type="entry name" value="SH3"/>
    <property type="match status" value="2"/>
</dbReference>
<dbReference type="InterPro" id="IPR036028">
    <property type="entry name" value="SH3-like_dom_sf"/>
</dbReference>
<dbReference type="Pfam" id="PF00018">
    <property type="entry name" value="SH3_1"/>
    <property type="match status" value="1"/>
</dbReference>
<evidence type="ECO:0000259" key="3">
    <source>
        <dbReference type="PROSITE" id="PS50002"/>
    </source>
</evidence>
<dbReference type="SUPFAM" id="SSF50044">
    <property type="entry name" value="SH3-domain"/>
    <property type="match status" value="2"/>
</dbReference>
<accession>A0AAD7NR43</accession>
<comment type="caution">
    <text evidence="4">The sequence shown here is derived from an EMBL/GenBank/DDBJ whole genome shotgun (WGS) entry which is preliminary data.</text>
</comment>
<name>A0AAD7NR43_9AGAR</name>
<dbReference type="AlphaFoldDB" id="A0AAD7NR43"/>
<dbReference type="Proteomes" id="UP001215280">
    <property type="component" value="Unassembled WGS sequence"/>
</dbReference>
<evidence type="ECO:0000256" key="2">
    <source>
        <dbReference type="PROSITE-ProRule" id="PRU00192"/>
    </source>
</evidence>
<evidence type="ECO:0000256" key="1">
    <source>
        <dbReference type="ARBA" id="ARBA00022443"/>
    </source>
</evidence>
<gene>
    <name evidence="4" type="ORF">DFH07DRAFT_768448</name>
</gene>
<feature type="domain" description="SH3" evidence="3">
    <location>
        <begin position="130"/>
        <end position="192"/>
    </location>
</feature>
<keyword evidence="1 2" id="KW-0728">SH3 domain</keyword>
<dbReference type="SMART" id="SM00326">
    <property type="entry name" value="SH3"/>
    <property type="match status" value="2"/>
</dbReference>
<evidence type="ECO:0000313" key="5">
    <source>
        <dbReference type="Proteomes" id="UP001215280"/>
    </source>
</evidence>